<keyword evidence="13" id="KW-0411">Iron-sulfur</keyword>
<dbReference type="InterPro" id="IPR036922">
    <property type="entry name" value="Rieske_2Fe-2S_sf"/>
</dbReference>
<reference evidence="17 18" key="1">
    <citation type="submission" date="2016-02" db="EMBL/GenBank/DDBJ databases">
        <title>Genome analysis of coral dinoflagellate symbionts highlights evolutionary adaptations to a symbiotic lifestyle.</title>
        <authorList>
            <person name="Aranda M."/>
            <person name="Li Y."/>
            <person name="Liew Y.J."/>
            <person name="Baumgarten S."/>
            <person name="Simakov O."/>
            <person name="Wilson M."/>
            <person name="Piel J."/>
            <person name="Ashoor H."/>
            <person name="Bougouffa S."/>
            <person name="Bajic V.B."/>
            <person name="Ryu T."/>
            <person name="Ravasi T."/>
            <person name="Bayer T."/>
            <person name="Micklem G."/>
            <person name="Kim H."/>
            <person name="Bhak J."/>
            <person name="Lajeunesse T.C."/>
            <person name="Voolstra C.R."/>
        </authorList>
    </citation>
    <scope>NUCLEOTIDE SEQUENCE [LARGE SCALE GENOMIC DNA]</scope>
    <source>
        <strain evidence="17 18">CCMP2467</strain>
    </source>
</reference>
<dbReference type="Pfam" id="PF04324">
    <property type="entry name" value="Fer2_BFD"/>
    <property type="match status" value="2"/>
</dbReference>
<dbReference type="OrthoDB" id="417093at2759"/>
<keyword evidence="6" id="KW-0349">Heme</keyword>
<comment type="cofactor">
    <cofactor evidence="15">
        <name>[2Fe-2S] cluster</name>
        <dbReference type="ChEBI" id="CHEBI:190135"/>
    </cofactor>
</comment>
<dbReference type="PANTHER" id="PTHR43809:SF1">
    <property type="entry name" value="NITRITE REDUCTASE (NADH) LARGE SUBUNIT"/>
    <property type="match status" value="1"/>
</dbReference>
<dbReference type="GO" id="GO:0050661">
    <property type="term" value="F:NADP binding"/>
    <property type="evidence" value="ECO:0007669"/>
    <property type="project" value="InterPro"/>
</dbReference>
<dbReference type="SUPFAM" id="SSF56014">
    <property type="entry name" value="Nitrite and sulphite reductase 4Fe-4S domain-like"/>
    <property type="match status" value="2"/>
</dbReference>
<dbReference type="PRINTS" id="PR00411">
    <property type="entry name" value="PNDRDTASEI"/>
</dbReference>
<dbReference type="InterPro" id="IPR036136">
    <property type="entry name" value="Nit/Sulf_reduc_fer-like_dom_sf"/>
</dbReference>
<evidence type="ECO:0000256" key="7">
    <source>
        <dbReference type="ARBA" id="ARBA00022630"/>
    </source>
</evidence>
<evidence type="ECO:0000256" key="14">
    <source>
        <dbReference type="ARBA" id="ARBA00023063"/>
    </source>
</evidence>
<dbReference type="SUPFAM" id="SSF55124">
    <property type="entry name" value="Nitrite/Sulfite reductase N-terminal domain-like"/>
    <property type="match status" value="2"/>
</dbReference>
<dbReference type="SUPFAM" id="SSF50022">
    <property type="entry name" value="ISP domain"/>
    <property type="match status" value="2"/>
</dbReference>
<dbReference type="Gene3D" id="3.50.50.60">
    <property type="entry name" value="FAD/NAD(P)-binding domain"/>
    <property type="match status" value="4"/>
</dbReference>
<dbReference type="FunFam" id="3.30.413.10:FF:000007">
    <property type="entry name" value="Nitrite reductase [NAD(P)H] large subunit"/>
    <property type="match status" value="2"/>
</dbReference>
<protein>
    <submittedName>
        <fullName evidence="17">Nitrite reductase [NAD(P)H] large subunit</fullName>
    </submittedName>
</protein>
<dbReference type="Gene3D" id="2.102.10.10">
    <property type="entry name" value="Rieske [2Fe-2S] iron-sulphur domain"/>
    <property type="match status" value="2"/>
</dbReference>
<dbReference type="InterPro" id="IPR012748">
    <property type="entry name" value="Rieske-like_NirD"/>
</dbReference>
<sequence length="2276" mass="247751">MPDTVARMIDSVVFSAMMSVFALRCYTQVVGFDAKAKNSIVKKRKTKFLLRIEPRLAVAALGGAKGVFLVRDAASLRLKLSAKALQVSGPETQSNLGEVQEHRGKVWTQINSKKVVVVGHGPIGHAFIEKLAEREAGFEITVVCEEPRPAYNRVMLTQYFLDCDGDKHDQMKLSYWSEEDLKSKNVKLVYGRATSIDRDNKSVAYSKVSHGGSSVDEDADSLKYDILVLCTGSFCFVPPTPGFVLPEKKNPQWPDDPASRPEGVFVYRTIEDLEALIAAAKNSKRAAVIGGGLLGLEAAKAVYDLEMESHVVEMAPYLMPTQLNEEAGKALERKISSLGIHVHSGAKIQEAVLDGGKVKGLKFIPHGETEPKILDVDMIVVSCGVRPRDELARGCGLELGGRGGIKVDSSLCSTDPSIYALGEVASIGGVFCYGLWAPGVDQAEALVKNLVDGAGSASYEKSDLSTKLKLLGVDVASFGSDESFWFKRKFDGKDPEVVNLECSSPLDGSYRRLCFTKDGKKLVGGVLVGDAKDYPKLLQICKKGDLGGADPESLAFRRPPPGQGAVANDGGDGTGIAEDDVICTCLNVTKGEVVNAIKDKDCLTVPQIKKCTKAGTGCGGCCTPVGEVPKVLSATLKALGKEVKAGISECFPYTRQELFNIFRVKEIKTFEQAIEKVAVGGNGSELDKPVIASILANLWNDSVLKSGRDQIQDTNDRFLANIQKTGTYSVIPRCAGGDITPDELIAIGTVAKKYGLWTKVTGAQRLGMYGAPVHELPSIFKELVDAGLESGHAYGKALRTVKSCVGSTWCRYGQQDSVSMACTLEDRYKGLRAPHKIKMAVSGCLRECAEAQGKDVGCIATNSGYNLYLCGNGGAKPRHAQLFASSIDEETCLKYIDRFLMFYCSTAKHLQRTAPWLEELPGGIEYLRKVIIDDCLGICEDLEGLMRRNVEAYKCEWKEVVYDEDLQKKFQQFVNTNETQDTEQLEYVNMRKQRHPATYDLPDIKGAAAFSKEKAEESWQWYPAGKVGDFPQVGGLAMKHGDAEVAVFNLSHRQDESEKWFATQNLCPCKQVRVISRGLVGEPASGAITVADPVYKTVYDLRTGCGITSPDLNLSTFHTRVTDGKVEVKLPAPEEYAKALQTASRKAVEEAGVKAAKALAPMQYIRVFRRMLECVYLEYFGRDETLDHPAASDKHEGVASAVQEHQGNQIKSKKVVVVGHGPIGHAFIEKLAEREAGFEITVVCEEPRPAYNRVMLTQYFLDCDGDKHDQMKLSYWSEEDLKSKNVKLVYGRATSIDRDNKSVAYSKVSHGGSSVDEDADSLKYDILVLCTGSFCFVPPTPGFVLPEKKNPQWPDDPASRPEGVFVYRTIEDLEALIAAAKNSKRAAVIGGGLLGLEAAKAVYDLEMESHVVEMAPYLMPTQLNEEAGKALERKISSLGIHVHSGAKIQEAVLDGGKVKGLKFIPHGETEPKILDVDMIVVSCGVRPRDELARGCGLELGGRGGIKVDSSLCSTDPSIYALGEVASIGGVFCYGLWAPGVDQAEALVKNLVDGAGSASYEKSDLSTKLKLLGVDVASFGSDESFWFKRKFDGKDPEVVNLECSSPLDGSYRRLCFTKDGKKLVGGVLVGDAKDYPKLLQICKKGDLGGADPESLAFRRPPPGQGAVANDGGDGTGIAEDDVICTCLNVTKGEVVNAIKDKDCLTVPQIKKCTKAGTGCGGCCTPVGEVPKVLSATLKALGKEVKAGISECFPYTRQELFNIFRVKEIKTFEQAIEKVAVGGNGSELDKPVIASILANLWNDSVLKSGRDQIQDTNDRFLANIQKTGTYSVIPRCAGGDITPDELIAIGTVAKKYGLWTKVTGAQRLGMYGAPVHELPSIFKELVDAGLESGHAYGKALRTVKSCVGSTWCRYGQQDSVSMACTLEDRYKGLRAPHKIKMAVSGCLRECAEAQGKDVGCIATNSGYNLYLCGNGGAKPRHAQLFASSIDEETCLKYIDRFLMFYCSTAKHLQRTAPWLEELPGGIEYLRKVIIDDCLGICEDLEGLMRRNVEAYKCEWKEVVYDEDLQKKFQQFVNTTETQDTEQLEYVNMRKQRHPATYDLPDIKGAAAFSKEKAEESWQWYPVGKVEDFPRAGGLAMKHGDAEVAVFNLSHRQDESEKWFATQNLCPCKQVRVISRGLVGEPASGAITVADPVYKTVYDLRTGCGITSPDLNLSTFHTRVTDGKVEVKLPAPEEYAKALQTASRKAVEEAGVKAAKVMGKSKPFDANGKHVALDW</sequence>
<dbReference type="GO" id="GO:0042128">
    <property type="term" value="P:nitrate assimilation"/>
    <property type="evidence" value="ECO:0007669"/>
    <property type="project" value="UniProtKB-KW"/>
</dbReference>
<evidence type="ECO:0000256" key="4">
    <source>
        <dbReference type="ARBA" id="ARBA00005096"/>
    </source>
</evidence>
<comment type="caution">
    <text evidence="17">The sequence shown here is derived from an EMBL/GenBank/DDBJ whole genome shotgun (WGS) entry which is preliminary data.</text>
</comment>
<keyword evidence="12" id="KW-0408">Iron</keyword>
<dbReference type="GO" id="GO:0051537">
    <property type="term" value="F:2 iron, 2 sulfur cluster binding"/>
    <property type="evidence" value="ECO:0007669"/>
    <property type="project" value="UniProtKB-KW"/>
</dbReference>
<evidence type="ECO:0000256" key="2">
    <source>
        <dbReference type="ARBA" id="ARBA00001966"/>
    </source>
</evidence>
<evidence type="ECO:0000259" key="16">
    <source>
        <dbReference type="PROSITE" id="PS51296"/>
    </source>
</evidence>
<evidence type="ECO:0000256" key="13">
    <source>
        <dbReference type="ARBA" id="ARBA00023014"/>
    </source>
</evidence>
<comment type="cofactor">
    <cofactor evidence="2">
        <name>[4Fe-4S] cluster</name>
        <dbReference type="ChEBI" id="CHEBI:49883"/>
    </cofactor>
</comment>
<organism evidence="17 18">
    <name type="scientific">Symbiodinium microadriaticum</name>
    <name type="common">Dinoflagellate</name>
    <name type="synonym">Zooxanthella microadriatica</name>
    <dbReference type="NCBI Taxonomy" id="2951"/>
    <lineage>
        <taxon>Eukaryota</taxon>
        <taxon>Sar</taxon>
        <taxon>Alveolata</taxon>
        <taxon>Dinophyceae</taxon>
        <taxon>Suessiales</taxon>
        <taxon>Symbiodiniaceae</taxon>
        <taxon>Symbiodinium</taxon>
    </lineage>
</organism>
<evidence type="ECO:0000256" key="8">
    <source>
        <dbReference type="ARBA" id="ARBA00022714"/>
    </source>
</evidence>
<feature type="domain" description="Rieske" evidence="16">
    <location>
        <begin position="1021"/>
        <end position="1128"/>
    </location>
</feature>
<dbReference type="PANTHER" id="PTHR43809">
    <property type="entry name" value="NITRITE REDUCTASE (NADH) LARGE SUBUNIT"/>
    <property type="match status" value="1"/>
</dbReference>
<dbReference type="InterPro" id="IPR007419">
    <property type="entry name" value="BFD-like_2Fe2S-bd_dom"/>
</dbReference>
<dbReference type="SUPFAM" id="SSF51905">
    <property type="entry name" value="FAD/NAD(P)-binding domain"/>
    <property type="match status" value="4"/>
</dbReference>
<dbReference type="Gene3D" id="3.30.413.10">
    <property type="entry name" value="Sulfite Reductase Hemoprotein, domain 1"/>
    <property type="match status" value="2"/>
</dbReference>
<evidence type="ECO:0000256" key="12">
    <source>
        <dbReference type="ARBA" id="ARBA00023004"/>
    </source>
</evidence>
<dbReference type="PROSITE" id="PS51296">
    <property type="entry name" value="RIESKE"/>
    <property type="match status" value="2"/>
</dbReference>
<evidence type="ECO:0000256" key="10">
    <source>
        <dbReference type="ARBA" id="ARBA00022827"/>
    </source>
</evidence>
<dbReference type="InterPro" id="IPR045854">
    <property type="entry name" value="NO2/SO3_Rdtase_4Fe4S_sf"/>
</dbReference>
<comment type="cofactor">
    <cofactor evidence="1">
        <name>siroheme</name>
        <dbReference type="ChEBI" id="CHEBI:60052"/>
    </cofactor>
</comment>
<comment type="cofactor">
    <cofactor evidence="3">
        <name>FAD</name>
        <dbReference type="ChEBI" id="CHEBI:57692"/>
    </cofactor>
</comment>
<dbReference type="InterPro" id="IPR041854">
    <property type="entry name" value="BFD-like_2Fe2S-bd_dom_sf"/>
</dbReference>
<keyword evidence="9" id="KW-0479">Metal-binding</keyword>
<comment type="similarity">
    <text evidence="5">Belongs to the nitrite and sulfite reductase 4Fe-4S domain family.</text>
</comment>
<keyword evidence="8" id="KW-0001">2Fe-2S</keyword>
<feature type="domain" description="Rieske" evidence="16">
    <location>
        <begin position="2121"/>
        <end position="2228"/>
    </location>
</feature>
<evidence type="ECO:0000256" key="5">
    <source>
        <dbReference type="ARBA" id="ARBA00010429"/>
    </source>
</evidence>
<dbReference type="Pfam" id="PF07992">
    <property type="entry name" value="Pyr_redox_2"/>
    <property type="match status" value="2"/>
</dbReference>
<evidence type="ECO:0000256" key="3">
    <source>
        <dbReference type="ARBA" id="ARBA00001974"/>
    </source>
</evidence>
<dbReference type="NCBIfam" id="TIGR02378">
    <property type="entry name" value="nirD_assim_sml"/>
    <property type="match status" value="1"/>
</dbReference>
<dbReference type="GO" id="GO:0050660">
    <property type="term" value="F:flavin adenine dinucleotide binding"/>
    <property type="evidence" value="ECO:0007669"/>
    <property type="project" value="InterPro"/>
</dbReference>
<dbReference type="InterPro" id="IPR005117">
    <property type="entry name" value="NiRdtase/SiRdtase_haem-b_fer"/>
</dbReference>
<dbReference type="PRINTS" id="PR00368">
    <property type="entry name" value="FADPNR"/>
</dbReference>
<dbReference type="InterPro" id="IPR006067">
    <property type="entry name" value="NO2/SO3_Rdtase_4Fe4S_dom"/>
</dbReference>
<name>A0A1Q9E8F1_SYMMI</name>
<dbReference type="GO" id="GO:0020037">
    <property type="term" value="F:heme binding"/>
    <property type="evidence" value="ECO:0007669"/>
    <property type="project" value="InterPro"/>
</dbReference>
<comment type="pathway">
    <text evidence="4">Nitrogen metabolism; nitrate reduction (assimilation).</text>
</comment>
<dbReference type="NCBIfam" id="TIGR02374">
    <property type="entry name" value="nitri_red_nirB"/>
    <property type="match status" value="2"/>
</dbReference>
<dbReference type="InterPro" id="IPR012744">
    <property type="entry name" value="Nitri_red_NirB"/>
</dbReference>
<dbReference type="InterPro" id="IPR023753">
    <property type="entry name" value="FAD/NAD-binding_dom"/>
</dbReference>
<proteinExistence type="inferred from homology"/>
<keyword evidence="14" id="KW-0534">Nitrate assimilation</keyword>
<dbReference type="InterPro" id="IPR017941">
    <property type="entry name" value="Rieske_2Fe-2S"/>
</dbReference>
<dbReference type="InterPro" id="IPR052034">
    <property type="entry name" value="NasD-like"/>
</dbReference>
<dbReference type="Proteomes" id="UP000186817">
    <property type="component" value="Unassembled WGS sequence"/>
</dbReference>
<dbReference type="GO" id="GO:0046872">
    <property type="term" value="F:metal ion binding"/>
    <property type="evidence" value="ECO:0007669"/>
    <property type="project" value="UniProtKB-KW"/>
</dbReference>
<evidence type="ECO:0000256" key="9">
    <source>
        <dbReference type="ARBA" id="ARBA00022723"/>
    </source>
</evidence>
<dbReference type="InterPro" id="IPR036188">
    <property type="entry name" value="FAD/NAD-bd_sf"/>
</dbReference>
<evidence type="ECO:0000313" key="17">
    <source>
        <dbReference type="EMBL" id="OLQ03694.1"/>
    </source>
</evidence>
<keyword evidence="7" id="KW-0285">Flavoprotein</keyword>
<dbReference type="Gene3D" id="1.10.10.1100">
    <property type="entry name" value="BFD-like [2Fe-2S]-binding domain"/>
    <property type="match status" value="2"/>
</dbReference>
<dbReference type="Pfam" id="PF01077">
    <property type="entry name" value="NIR_SIR"/>
    <property type="match status" value="2"/>
</dbReference>
<evidence type="ECO:0000256" key="15">
    <source>
        <dbReference type="ARBA" id="ARBA00034078"/>
    </source>
</evidence>
<keyword evidence="18" id="KW-1185">Reference proteome</keyword>
<dbReference type="Pfam" id="PF13806">
    <property type="entry name" value="Rieske_2"/>
    <property type="match status" value="2"/>
</dbReference>
<dbReference type="PROSITE" id="PS51300">
    <property type="entry name" value="NIRD"/>
    <property type="match status" value="2"/>
</dbReference>
<dbReference type="EMBL" id="LSRX01000229">
    <property type="protein sequence ID" value="OLQ03694.1"/>
    <property type="molecule type" value="Genomic_DNA"/>
</dbReference>
<evidence type="ECO:0000256" key="6">
    <source>
        <dbReference type="ARBA" id="ARBA00022617"/>
    </source>
</evidence>
<accession>A0A1Q9E8F1</accession>
<evidence type="ECO:0000256" key="11">
    <source>
        <dbReference type="ARBA" id="ARBA00023002"/>
    </source>
</evidence>
<evidence type="ECO:0000313" key="18">
    <source>
        <dbReference type="Proteomes" id="UP000186817"/>
    </source>
</evidence>
<keyword evidence="11" id="KW-0560">Oxidoreductase</keyword>
<evidence type="ECO:0000256" key="1">
    <source>
        <dbReference type="ARBA" id="ARBA00001929"/>
    </source>
</evidence>
<dbReference type="GO" id="GO:0008942">
    <property type="term" value="F:nitrite reductase [NAD(P)H] activity"/>
    <property type="evidence" value="ECO:0007669"/>
    <property type="project" value="InterPro"/>
</dbReference>
<gene>
    <name evidence="17" type="primary">nasB</name>
    <name evidence="17" type="ORF">AK812_SmicGene13334</name>
</gene>
<dbReference type="Pfam" id="PF03460">
    <property type="entry name" value="NIR_SIR_ferr"/>
    <property type="match status" value="2"/>
</dbReference>
<keyword evidence="10" id="KW-0274">FAD</keyword>